<dbReference type="InterPro" id="IPR003961">
    <property type="entry name" value="FN3_dom"/>
</dbReference>
<dbReference type="GO" id="GO:0005911">
    <property type="term" value="C:cell-cell junction"/>
    <property type="evidence" value="ECO:0007669"/>
    <property type="project" value="TreeGrafter"/>
</dbReference>
<dbReference type="InterPro" id="IPR007110">
    <property type="entry name" value="Ig-like_dom"/>
</dbReference>
<organism evidence="9 10">
    <name type="scientific">Mytilus coruscus</name>
    <name type="common">Sea mussel</name>
    <dbReference type="NCBI Taxonomy" id="42192"/>
    <lineage>
        <taxon>Eukaryota</taxon>
        <taxon>Metazoa</taxon>
        <taxon>Spiralia</taxon>
        <taxon>Lophotrochozoa</taxon>
        <taxon>Mollusca</taxon>
        <taxon>Bivalvia</taxon>
        <taxon>Autobranchia</taxon>
        <taxon>Pteriomorphia</taxon>
        <taxon>Mytilida</taxon>
        <taxon>Mytiloidea</taxon>
        <taxon>Mytilidae</taxon>
        <taxon>Mytilinae</taxon>
        <taxon>Mytilus</taxon>
    </lineage>
</organism>
<evidence type="ECO:0000256" key="3">
    <source>
        <dbReference type="ARBA" id="ARBA00023157"/>
    </source>
</evidence>
<dbReference type="GO" id="GO:0050839">
    <property type="term" value="F:cell adhesion molecule binding"/>
    <property type="evidence" value="ECO:0007669"/>
    <property type="project" value="TreeGrafter"/>
</dbReference>
<keyword evidence="5" id="KW-0393">Immunoglobulin domain</keyword>
<dbReference type="Gene3D" id="2.60.40.10">
    <property type="entry name" value="Immunoglobulins"/>
    <property type="match status" value="5"/>
</dbReference>
<keyword evidence="3" id="KW-1015">Disulfide bond</keyword>
<gene>
    <name evidence="9" type="ORF">MCOR_8032</name>
</gene>
<sequence length="750" mass="84994">MYSTIGSTVNLSCNLNVDRMYVTWLGPPNLSVYATGNSVHEAKKLSIRVLGNEQEKQHILQIVKMNESNEGLYKCIATEGNKSFTLFIQTPFTLCSPKHMYTTIGSTVNVTCNLNVDRMYVTWLGPPNQTVYAIGNSVHKAKNVNVRILGNAKENKHILQIVTMHETNEGLYKCIATEGNETFQLVIQRPPRNITIDESHNSVVYGVVNEKMNITCNVVTGKPAETMLWVYGHEVVAKGGPGSLKYTFTPDSTHNLQTFRCVAFNNITRTTLIEDVTLHVYSEPTVKIFPSGTIKIIEDESLLLECKYISNDNKSTLVNWNYTFDGYIKQTSNTVFKLDNIKRYHAGNYSCSVSNSVGTTEDTVTVNVLCLPYIPTINNRIKYEISGKETNLTLNVVSYPTIKTVMVFNNLSVRIKDVNYQTTVRPSKIEDLVYGTKVNVKGYKLCIQFKINLSDDFTMYTIMITNDYGVSNISVSIRSARPLRVPQNVKAVALDSRIIVKWTANRHIRQQEMFHVEYRKHSESSWSRVSAENRSTAIINGLQPNTAYFVRVYSKTAAGESDKTDVIIVKTVVKNKKWFLRDQDGIPPSRRNEETSVRLAHYDEIDSMYYNPLNITVSPQNDRNNAQLEILQPANTNADNCNTNNCSNNNITPAIIHHFNNSQENYSLRSSSDESYLVPCNFIDLDIEKVTENEQEVNSIKDPETLEEESSVSSDNSETNIKSIQRYEKLRLSDMNGQSNTEHMYNYIDT</sequence>
<dbReference type="EMBL" id="CACVKT020001487">
    <property type="protein sequence ID" value="CAC5368502.1"/>
    <property type="molecule type" value="Genomic_DNA"/>
</dbReference>
<dbReference type="InterPro" id="IPR013783">
    <property type="entry name" value="Ig-like_fold"/>
</dbReference>
<name>A0A6J8AIX1_MYTCO</name>
<proteinExistence type="predicted"/>
<dbReference type="Proteomes" id="UP000507470">
    <property type="component" value="Unassembled WGS sequence"/>
</dbReference>
<dbReference type="InterPro" id="IPR003599">
    <property type="entry name" value="Ig_sub"/>
</dbReference>
<dbReference type="SUPFAM" id="SSF49265">
    <property type="entry name" value="Fibronectin type III"/>
    <property type="match status" value="1"/>
</dbReference>
<evidence type="ECO:0000256" key="1">
    <source>
        <dbReference type="ARBA" id="ARBA00004479"/>
    </source>
</evidence>
<comment type="subcellular location">
    <subcellularLocation>
        <location evidence="1">Membrane</location>
        <topology evidence="1">Single-pass type I membrane protein</topology>
    </subcellularLocation>
</comment>
<keyword evidence="10" id="KW-1185">Reference proteome</keyword>
<dbReference type="PANTHER" id="PTHR11640">
    <property type="entry name" value="NEPHRIN"/>
    <property type="match status" value="1"/>
</dbReference>
<dbReference type="SUPFAM" id="SSF48726">
    <property type="entry name" value="Immunoglobulin"/>
    <property type="match status" value="4"/>
</dbReference>
<dbReference type="InterPro" id="IPR036179">
    <property type="entry name" value="Ig-like_dom_sf"/>
</dbReference>
<dbReference type="PROSITE" id="PS50835">
    <property type="entry name" value="IG_LIKE"/>
    <property type="match status" value="4"/>
</dbReference>
<evidence type="ECO:0000259" key="7">
    <source>
        <dbReference type="PROSITE" id="PS50835"/>
    </source>
</evidence>
<dbReference type="AlphaFoldDB" id="A0A6J8AIX1"/>
<protein>
    <submittedName>
        <fullName evidence="9">NCAM</fullName>
    </submittedName>
</protein>
<keyword evidence="2" id="KW-0472">Membrane</keyword>
<feature type="domain" description="Ig-like" evidence="7">
    <location>
        <begin position="191"/>
        <end position="277"/>
    </location>
</feature>
<evidence type="ECO:0000313" key="10">
    <source>
        <dbReference type="Proteomes" id="UP000507470"/>
    </source>
</evidence>
<evidence type="ECO:0000256" key="5">
    <source>
        <dbReference type="ARBA" id="ARBA00023319"/>
    </source>
</evidence>
<feature type="domain" description="Fibronectin type-III" evidence="8">
    <location>
        <begin position="485"/>
        <end position="574"/>
    </location>
</feature>
<dbReference type="SMART" id="SM00409">
    <property type="entry name" value="IG"/>
    <property type="match status" value="4"/>
</dbReference>
<evidence type="ECO:0000256" key="4">
    <source>
        <dbReference type="ARBA" id="ARBA00023180"/>
    </source>
</evidence>
<dbReference type="GO" id="GO:0005886">
    <property type="term" value="C:plasma membrane"/>
    <property type="evidence" value="ECO:0007669"/>
    <property type="project" value="TreeGrafter"/>
</dbReference>
<dbReference type="InterPro" id="IPR051275">
    <property type="entry name" value="Cell_adhesion_signaling"/>
</dbReference>
<dbReference type="InterPro" id="IPR003598">
    <property type="entry name" value="Ig_sub2"/>
</dbReference>
<dbReference type="Pfam" id="PF00041">
    <property type="entry name" value="fn3"/>
    <property type="match status" value="1"/>
</dbReference>
<evidence type="ECO:0000259" key="8">
    <source>
        <dbReference type="PROSITE" id="PS50853"/>
    </source>
</evidence>
<dbReference type="SMART" id="SM00060">
    <property type="entry name" value="FN3"/>
    <property type="match status" value="1"/>
</dbReference>
<dbReference type="PROSITE" id="PS50853">
    <property type="entry name" value="FN3"/>
    <property type="match status" value="1"/>
</dbReference>
<evidence type="ECO:0000256" key="2">
    <source>
        <dbReference type="ARBA" id="ARBA00023136"/>
    </source>
</evidence>
<dbReference type="PANTHER" id="PTHR11640:SF164">
    <property type="entry name" value="MAM DOMAIN-CONTAINING GLYCOSYLPHOSPHATIDYLINOSITOL ANCHOR PROTEIN 1"/>
    <property type="match status" value="1"/>
</dbReference>
<accession>A0A6J8AIX1</accession>
<evidence type="ECO:0000313" key="9">
    <source>
        <dbReference type="EMBL" id="CAC5368502.1"/>
    </source>
</evidence>
<dbReference type="SMART" id="SM00408">
    <property type="entry name" value="IGc2"/>
    <property type="match status" value="3"/>
</dbReference>
<dbReference type="InterPro" id="IPR036116">
    <property type="entry name" value="FN3_sf"/>
</dbReference>
<feature type="domain" description="Ig-like" evidence="7">
    <location>
        <begin position="284"/>
        <end position="367"/>
    </location>
</feature>
<reference evidence="9 10" key="1">
    <citation type="submission" date="2020-06" db="EMBL/GenBank/DDBJ databases">
        <authorList>
            <person name="Li R."/>
            <person name="Bekaert M."/>
        </authorList>
    </citation>
    <scope>NUCLEOTIDE SEQUENCE [LARGE SCALE GENOMIC DNA]</scope>
    <source>
        <strain evidence="10">wild</strain>
    </source>
</reference>
<keyword evidence="4" id="KW-0325">Glycoprotein</keyword>
<feature type="domain" description="Ig-like" evidence="7">
    <location>
        <begin position="1"/>
        <end position="85"/>
    </location>
</feature>
<dbReference type="OrthoDB" id="6108751at2759"/>
<evidence type="ECO:0000256" key="6">
    <source>
        <dbReference type="SAM" id="MobiDB-lite"/>
    </source>
</evidence>
<dbReference type="GO" id="GO:0098609">
    <property type="term" value="P:cell-cell adhesion"/>
    <property type="evidence" value="ECO:0007669"/>
    <property type="project" value="TreeGrafter"/>
</dbReference>
<feature type="domain" description="Ig-like" evidence="7">
    <location>
        <begin position="91"/>
        <end position="184"/>
    </location>
</feature>
<dbReference type="CDD" id="cd00063">
    <property type="entry name" value="FN3"/>
    <property type="match status" value="1"/>
</dbReference>
<feature type="region of interest" description="Disordered" evidence="6">
    <location>
        <begin position="694"/>
        <end position="720"/>
    </location>
</feature>